<dbReference type="PANTHER" id="PTHR45138:SF9">
    <property type="entry name" value="DIGUANYLATE CYCLASE DGCM-RELATED"/>
    <property type="match status" value="1"/>
</dbReference>
<dbReference type="Pfam" id="PF00497">
    <property type="entry name" value="SBP_bac_3"/>
    <property type="match status" value="1"/>
</dbReference>
<sequence>MEINLKIITVLISFFISSLAAASSLKLSGNEINYIHQNNLLKVCVSNNNKPFESTENGKHVGITADFAFLIAQQTGFNIQLATAKEFVQQTSPNSFQQCDLSSIANFDRVLKNNPLATVPYLESPLVFTTTQDKLFINSINELFGKSIAIVNKFDYAQPLILRYPKITWIEVDEIHSGIEKVAQREIYGYIGPLASTGQFLQNNYYHNLKINGEYRDNIALAFKVKNNQPVLKQIINKAINNIDKEQKQAINHAWIKVNYEHHANYELILIIILVGSAFFFGLLYRHITLRRHANELKKISQTDKLTNLFNRVKTDEALIYHLNSFRRYGDIFSIILLDIDDFKIINDQYGHMVGDKALIDVANVLSANCRNTDIIGRWGGEEFLIICPHTSWQKTIQMTEKLRENIEQIKLENPTSKLPDHQITASFGVTEAQIEDTHNSLIVRADQALLEAKRKGKNRYVSVRSGLNSELITD</sequence>
<keyword evidence="2" id="KW-1185">Reference proteome</keyword>
<gene>
    <name evidence="1" type="ORF">ABVT43_04385</name>
</gene>
<protein>
    <submittedName>
        <fullName evidence="1">GGDEF domain-containing protein</fullName>
    </submittedName>
</protein>
<evidence type="ECO:0000313" key="2">
    <source>
        <dbReference type="Proteomes" id="UP001548189"/>
    </source>
</evidence>
<dbReference type="SUPFAM" id="SSF55073">
    <property type="entry name" value="Nucleotide cyclase"/>
    <property type="match status" value="1"/>
</dbReference>
<dbReference type="InterPro" id="IPR000160">
    <property type="entry name" value="GGDEF_dom"/>
</dbReference>
<dbReference type="EMBL" id="JBEVCJ010000003">
    <property type="protein sequence ID" value="MET1254360.1"/>
    <property type="molecule type" value="Genomic_DNA"/>
</dbReference>
<organism evidence="1 2">
    <name type="scientific">Aliikangiella maris</name>
    <dbReference type="NCBI Taxonomy" id="3162458"/>
    <lineage>
        <taxon>Bacteria</taxon>
        <taxon>Pseudomonadati</taxon>
        <taxon>Pseudomonadota</taxon>
        <taxon>Gammaproteobacteria</taxon>
        <taxon>Oceanospirillales</taxon>
        <taxon>Pleioneaceae</taxon>
        <taxon>Aliikangiella</taxon>
    </lineage>
</organism>
<dbReference type="Gene3D" id="3.40.190.10">
    <property type="entry name" value="Periplasmic binding protein-like II"/>
    <property type="match status" value="2"/>
</dbReference>
<accession>A0ABV2BQZ7</accession>
<dbReference type="Pfam" id="PF00990">
    <property type="entry name" value="GGDEF"/>
    <property type="match status" value="1"/>
</dbReference>
<dbReference type="InterPro" id="IPR050469">
    <property type="entry name" value="Diguanylate_Cyclase"/>
</dbReference>
<dbReference type="InterPro" id="IPR001638">
    <property type="entry name" value="Solute-binding_3/MltF_N"/>
</dbReference>
<dbReference type="Gene3D" id="3.30.70.270">
    <property type="match status" value="1"/>
</dbReference>
<evidence type="ECO:0000313" key="1">
    <source>
        <dbReference type="EMBL" id="MET1254360.1"/>
    </source>
</evidence>
<dbReference type="SMART" id="SM00267">
    <property type="entry name" value="GGDEF"/>
    <property type="match status" value="1"/>
</dbReference>
<dbReference type="SUPFAM" id="SSF53850">
    <property type="entry name" value="Periplasmic binding protein-like II"/>
    <property type="match status" value="1"/>
</dbReference>
<proteinExistence type="predicted"/>
<dbReference type="InterPro" id="IPR043128">
    <property type="entry name" value="Rev_trsase/Diguanyl_cyclase"/>
</dbReference>
<dbReference type="InterPro" id="IPR029787">
    <property type="entry name" value="Nucleotide_cyclase"/>
</dbReference>
<dbReference type="PANTHER" id="PTHR45138">
    <property type="entry name" value="REGULATORY COMPONENTS OF SENSORY TRANSDUCTION SYSTEM"/>
    <property type="match status" value="1"/>
</dbReference>
<name>A0ABV2BQZ7_9GAMM</name>
<dbReference type="PROSITE" id="PS50887">
    <property type="entry name" value="GGDEF"/>
    <property type="match status" value="1"/>
</dbReference>
<dbReference type="NCBIfam" id="TIGR00254">
    <property type="entry name" value="GGDEF"/>
    <property type="match status" value="1"/>
</dbReference>
<dbReference type="SMART" id="SM00062">
    <property type="entry name" value="PBPb"/>
    <property type="match status" value="1"/>
</dbReference>
<dbReference type="CDD" id="cd01949">
    <property type="entry name" value="GGDEF"/>
    <property type="match status" value="1"/>
</dbReference>
<dbReference type="Proteomes" id="UP001548189">
    <property type="component" value="Unassembled WGS sequence"/>
</dbReference>
<comment type="caution">
    <text evidence="1">The sequence shown here is derived from an EMBL/GenBank/DDBJ whole genome shotgun (WGS) entry which is preliminary data.</text>
</comment>
<reference evidence="1 2" key="1">
    <citation type="submission" date="2024-06" db="EMBL/GenBank/DDBJ databases">
        <authorList>
            <person name="Li F."/>
        </authorList>
    </citation>
    <scope>NUCLEOTIDE SEQUENCE [LARGE SCALE GENOMIC DNA]</scope>
    <source>
        <strain evidence="1 2">GXAS 311</strain>
    </source>
</reference>